<proteinExistence type="predicted"/>
<protein>
    <recommendedName>
        <fullName evidence="1">DUF6575 domain-containing protein</fullName>
    </recommendedName>
</protein>
<accession>A0A6L3Y6J8</accession>
<dbReference type="InterPro" id="IPR046482">
    <property type="entry name" value="DUF6575"/>
</dbReference>
<dbReference type="AlphaFoldDB" id="A0A6L3Y6J8"/>
<evidence type="ECO:0000313" key="3">
    <source>
        <dbReference type="Proteomes" id="UP000476281"/>
    </source>
</evidence>
<dbReference type="EMBL" id="WBSZ01000178">
    <property type="protein sequence ID" value="KAB2526910.1"/>
    <property type="molecule type" value="Genomic_DNA"/>
</dbReference>
<organism evidence="2 3">
    <name type="scientific">Enterobacter hormaechei</name>
    <dbReference type="NCBI Taxonomy" id="158836"/>
    <lineage>
        <taxon>Bacteria</taxon>
        <taxon>Pseudomonadati</taxon>
        <taxon>Pseudomonadota</taxon>
        <taxon>Gammaproteobacteria</taxon>
        <taxon>Enterobacterales</taxon>
        <taxon>Enterobacteriaceae</taxon>
        <taxon>Enterobacter</taxon>
        <taxon>Enterobacter cloacae complex</taxon>
    </lineage>
</organism>
<sequence>MSNVFLPNTMMGTLRYKRVYEFFEEPRFFSAENEVNSLFVVYWIGEDEDADSWYVIPVSPTRLELIERKRIDLRSVLIDQEQSFYYEVRAPYDREVAPTWNVKSVDAIYDNALPAQGLFISSVVPVLENGRIGEAIKYSTHEIHLEKSSKKSAGNLVLSHVSNVCDSFSALYDSLLEFSGLKDKLRPVDARPGSFILSFQAEKLNAYEEILRDLSALIERRADIVDFIQNKGIDIQAFSDLLQSIVSTGTNMELKSNQTGEVVFLLTKAGAEFYLRVISRMSALAVSGHQIPQADTLEKVFKVVEVKWSGEPCTVENTGLQERHVYYYLHAAKVLGLLNANGHVTAMGQKLIQSGQENQYKIAARCFEVSHIGWAWINWSEVENLSQIDPDTAEEFLLEQCNSLSKDTIARRSRTLRHWGKELKEKYTPL</sequence>
<comment type="caution">
    <text evidence="2">The sequence shown here is derived from an EMBL/GenBank/DDBJ whole genome shotgun (WGS) entry which is preliminary data.</text>
</comment>
<evidence type="ECO:0000259" key="1">
    <source>
        <dbReference type="Pfam" id="PF20215"/>
    </source>
</evidence>
<gene>
    <name evidence="2" type="ORF">F9C29_08115</name>
</gene>
<feature type="domain" description="DUF6575" evidence="1">
    <location>
        <begin position="3"/>
        <end position="223"/>
    </location>
</feature>
<dbReference type="Proteomes" id="UP000476281">
    <property type="component" value="Unassembled WGS sequence"/>
</dbReference>
<name>A0A6L3Y6J8_9ENTR</name>
<dbReference type="Pfam" id="PF20215">
    <property type="entry name" value="DUF6575"/>
    <property type="match status" value="1"/>
</dbReference>
<dbReference type="RefSeq" id="WP_048229444.1">
    <property type="nucleotide sequence ID" value="NZ_JAINCT010000001.1"/>
</dbReference>
<reference evidence="2 3" key="1">
    <citation type="submission" date="2019-09" db="EMBL/GenBank/DDBJ databases">
        <title>Reversal of blaTEM antimicrobial resistance by CRISPR-Cas9 in clinical E. coli and other Enterobacteriaceae strains.</title>
        <authorList>
            <person name="Tagliaferri T."/>
            <person name="Guimaraes N."/>
            <person name="Pereira M."/>
            <person name="Felicori L."/>
            <person name="Horz H.-P."/>
            <person name="Santos S."/>
            <person name="Mendes T."/>
        </authorList>
    </citation>
    <scope>NUCLEOTIDE SEQUENCE [LARGE SCALE GENOMIC DNA]</scope>
    <source>
        <strain evidence="2 3">E2_blaTEM_MG</strain>
    </source>
</reference>
<evidence type="ECO:0000313" key="2">
    <source>
        <dbReference type="EMBL" id="KAB2526910.1"/>
    </source>
</evidence>